<dbReference type="Proteomes" id="UP000046155">
    <property type="component" value="Unassembled WGS sequence"/>
</dbReference>
<accession>A0A0B7MGZ2</accession>
<evidence type="ECO:0000313" key="8">
    <source>
        <dbReference type="Proteomes" id="UP000046155"/>
    </source>
</evidence>
<gene>
    <name evidence="7" type="ORF">SSCH_110003</name>
</gene>
<dbReference type="InterPro" id="IPR051010">
    <property type="entry name" value="BCAA_transport"/>
</dbReference>
<dbReference type="GO" id="GO:0006865">
    <property type="term" value="P:amino acid transport"/>
    <property type="evidence" value="ECO:0007669"/>
    <property type="project" value="UniProtKB-KW"/>
</dbReference>
<protein>
    <submittedName>
        <fullName evidence="7">Extracellular ligand-binding receptor</fullName>
    </submittedName>
</protein>
<keyword evidence="7" id="KW-0675">Receptor</keyword>
<sequence length="391" mass="42740">MKFRGKMSKSVALLTALIFVLGVFAAGCGESKDTIKIGVNYELSGPVATYGTSCKNGIMLAFDEINKEGGVLGKQIEGLVQDNKSQNREARNVAEKLVSKGVVAIIGPATTGNVQAEEPFLTKSKIPLLATAATAPEVTYDEKTKKVRDYVFRVCIIDPDQSQVMSNYISDELQLKNGAIMVDKNNDYSVGLGKTFKEFFTDKGGKIVAEEGFVDTDTVFKPQLTSIAAKKPDFIYIPAYYNQVGMIIKQARELGIDLPIMGADGWDSPELVSLAGADNLAKCYFTNHYSVEDPSERIQNFVKAYEKKHGTAPDAFAALGYDAGYLMVEAIKQAGEANPQKIKDAMANIKDFEGVTGKLSFDEKHNPIKEVSIIEMMDGKQKLIKKMQPVH</sequence>
<keyword evidence="4" id="KW-0029">Amino-acid transport</keyword>
<feature type="chain" id="PRO_5002119938" evidence="5">
    <location>
        <begin position="26"/>
        <end position="391"/>
    </location>
</feature>
<evidence type="ECO:0000259" key="6">
    <source>
        <dbReference type="Pfam" id="PF13458"/>
    </source>
</evidence>
<name>A0A0B7MGZ2_9FIRM</name>
<keyword evidence="8" id="KW-1185">Reference proteome</keyword>
<dbReference type="SUPFAM" id="SSF53822">
    <property type="entry name" value="Periplasmic binding protein-like I"/>
    <property type="match status" value="1"/>
</dbReference>
<dbReference type="InterPro" id="IPR000709">
    <property type="entry name" value="Leu_Ile_Val-bd"/>
</dbReference>
<evidence type="ECO:0000256" key="1">
    <source>
        <dbReference type="ARBA" id="ARBA00010062"/>
    </source>
</evidence>
<dbReference type="PANTHER" id="PTHR30483">
    <property type="entry name" value="LEUCINE-SPECIFIC-BINDING PROTEIN"/>
    <property type="match status" value="1"/>
</dbReference>
<keyword evidence="3 5" id="KW-0732">Signal</keyword>
<dbReference type="Gene3D" id="3.40.50.2300">
    <property type="match status" value="2"/>
</dbReference>
<evidence type="ECO:0000256" key="3">
    <source>
        <dbReference type="ARBA" id="ARBA00022729"/>
    </source>
</evidence>
<reference evidence="8" key="1">
    <citation type="submission" date="2015-01" db="EMBL/GenBank/DDBJ databases">
        <authorList>
            <person name="Manzoor Shahid"/>
            <person name="Zubair Saima"/>
        </authorList>
    </citation>
    <scope>NUCLEOTIDE SEQUENCE [LARGE SCALE GENOMIC DNA]</scope>
    <source>
        <strain evidence="8">Sp3</strain>
    </source>
</reference>
<evidence type="ECO:0000256" key="2">
    <source>
        <dbReference type="ARBA" id="ARBA00022448"/>
    </source>
</evidence>
<dbReference type="OrthoDB" id="9783240at2"/>
<dbReference type="AlphaFoldDB" id="A0A0B7MGZ2"/>
<organism evidence="7 8">
    <name type="scientific">Syntrophaceticus schinkii</name>
    <dbReference type="NCBI Taxonomy" id="499207"/>
    <lineage>
        <taxon>Bacteria</taxon>
        <taxon>Bacillati</taxon>
        <taxon>Bacillota</taxon>
        <taxon>Clostridia</taxon>
        <taxon>Thermoanaerobacterales</taxon>
        <taxon>Thermoanaerobacterales Family III. Incertae Sedis</taxon>
        <taxon>Syntrophaceticus</taxon>
    </lineage>
</organism>
<dbReference type="InterPro" id="IPR028081">
    <property type="entry name" value="Leu-bd"/>
</dbReference>
<dbReference type="PANTHER" id="PTHR30483:SF6">
    <property type="entry name" value="PERIPLASMIC BINDING PROTEIN OF ABC TRANSPORTER FOR NATURAL AMINO ACIDS"/>
    <property type="match status" value="1"/>
</dbReference>
<dbReference type="Pfam" id="PF13458">
    <property type="entry name" value="Peripla_BP_6"/>
    <property type="match status" value="1"/>
</dbReference>
<dbReference type="PROSITE" id="PS51257">
    <property type="entry name" value="PROKAR_LIPOPROTEIN"/>
    <property type="match status" value="1"/>
</dbReference>
<feature type="domain" description="Leucine-binding protein" evidence="6">
    <location>
        <begin position="34"/>
        <end position="377"/>
    </location>
</feature>
<comment type="similarity">
    <text evidence="1">Belongs to the leucine-binding protein family.</text>
</comment>
<feature type="signal peptide" evidence="5">
    <location>
        <begin position="1"/>
        <end position="25"/>
    </location>
</feature>
<evidence type="ECO:0000256" key="5">
    <source>
        <dbReference type="SAM" id="SignalP"/>
    </source>
</evidence>
<dbReference type="RefSeq" id="WP_044663868.1">
    <property type="nucleotide sequence ID" value="NZ_CDRZ01000013.1"/>
</dbReference>
<dbReference type="EMBL" id="CDRZ01000013">
    <property type="protein sequence ID" value="CEO87503.1"/>
    <property type="molecule type" value="Genomic_DNA"/>
</dbReference>
<dbReference type="InterPro" id="IPR028082">
    <property type="entry name" value="Peripla_BP_I"/>
</dbReference>
<dbReference type="PRINTS" id="PR00337">
    <property type="entry name" value="LEUILEVALBP"/>
</dbReference>
<dbReference type="CDD" id="cd06347">
    <property type="entry name" value="PBP1_ABC_LivK_ligand_binding-like"/>
    <property type="match status" value="1"/>
</dbReference>
<evidence type="ECO:0000256" key="4">
    <source>
        <dbReference type="ARBA" id="ARBA00022970"/>
    </source>
</evidence>
<proteinExistence type="inferred from homology"/>
<evidence type="ECO:0000313" key="7">
    <source>
        <dbReference type="EMBL" id="CEO87503.1"/>
    </source>
</evidence>
<keyword evidence="2" id="KW-0813">Transport</keyword>